<dbReference type="GO" id="GO:0003824">
    <property type="term" value="F:catalytic activity"/>
    <property type="evidence" value="ECO:0007669"/>
    <property type="project" value="InterPro"/>
</dbReference>
<dbReference type="STRING" id="1797457.A2160_01575"/>
<dbReference type="Gene3D" id="3.60.10.10">
    <property type="entry name" value="Endonuclease/exonuclease/phosphatase"/>
    <property type="match status" value="1"/>
</dbReference>
<name>A0A1F5E9E2_9BACT</name>
<evidence type="ECO:0000259" key="1">
    <source>
        <dbReference type="Pfam" id="PF03372"/>
    </source>
</evidence>
<evidence type="ECO:0000313" key="2">
    <source>
        <dbReference type="EMBL" id="OGD63896.1"/>
    </source>
</evidence>
<dbReference type="EMBL" id="MEZK01000003">
    <property type="protein sequence ID" value="OGD63896.1"/>
    <property type="molecule type" value="Genomic_DNA"/>
</dbReference>
<dbReference type="GO" id="GO:0006506">
    <property type="term" value="P:GPI anchor biosynthetic process"/>
    <property type="evidence" value="ECO:0007669"/>
    <property type="project" value="TreeGrafter"/>
</dbReference>
<dbReference type="PANTHER" id="PTHR14859:SF1">
    <property type="entry name" value="PGAP2-INTERACTING PROTEIN"/>
    <property type="match status" value="1"/>
</dbReference>
<reference evidence="2 3" key="1">
    <citation type="journal article" date="2016" name="Nat. Commun.">
        <title>Thousands of microbial genomes shed light on interconnected biogeochemical processes in an aquifer system.</title>
        <authorList>
            <person name="Anantharaman K."/>
            <person name="Brown C.T."/>
            <person name="Hug L.A."/>
            <person name="Sharon I."/>
            <person name="Castelle C.J."/>
            <person name="Probst A.J."/>
            <person name="Thomas B.C."/>
            <person name="Singh A."/>
            <person name="Wilkins M.J."/>
            <person name="Karaoz U."/>
            <person name="Brodie E.L."/>
            <person name="Williams K.H."/>
            <person name="Hubbard S.S."/>
            <person name="Banfield J.F."/>
        </authorList>
    </citation>
    <scope>NUCLEOTIDE SEQUENCE [LARGE SCALE GENOMIC DNA]</scope>
</reference>
<accession>A0A1F5E9E2</accession>
<proteinExistence type="predicted"/>
<dbReference type="SUPFAM" id="SSF56219">
    <property type="entry name" value="DNase I-like"/>
    <property type="match status" value="1"/>
</dbReference>
<dbReference type="InterPro" id="IPR005135">
    <property type="entry name" value="Endo/exonuclease/phosphatase"/>
</dbReference>
<dbReference type="Proteomes" id="UP000177006">
    <property type="component" value="Unassembled WGS sequence"/>
</dbReference>
<dbReference type="Pfam" id="PF03372">
    <property type="entry name" value="Exo_endo_phos"/>
    <property type="match status" value="1"/>
</dbReference>
<dbReference type="InterPro" id="IPR036691">
    <property type="entry name" value="Endo/exonu/phosph_ase_sf"/>
</dbReference>
<gene>
    <name evidence="2" type="ORF">A2160_01575</name>
</gene>
<protein>
    <recommendedName>
        <fullName evidence="1">Endonuclease/exonuclease/phosphatase domain-containing protein</fullName>
    </recommendedName>
</protein>
<sequence>MSLKFLQLNIYKGRLLDKIIAFLKREQFDIIQLQEVCSGRFWEQRLDLFQELKNSLPDYHGELAVSWRLKNDPDSYFGNATFVKSHIKVVSKQTLWLKPYQEFANPLNTRYELYSRCALILDIKISNQPLVIINTHLAWGPTPYDKPFKQKQAKHLISYLRQLKKLFILAGDFNLIPETKIIKSFDKLGQNLTVENGITNTLNPKFHRVKQLFPKGLAVDYIFTHSEIRVKNFELIKEDLSDHYGLRLKFDS</sequence>
<dbReference type="InterPro" id="IPR051916">
    <property type="entry name" value="GPI-anchor_lipid_remodeler"/>
</dbReference>
<dbReference type="GO" id="GO:0016020">
    <property type="term" value="C:membrane"/>
    <property type="evidence" value="ECO:0007669"/>
    <property type="project" value="GOC"/>
</dbReference>
<feature type="domain" description="Endonuclease/exonuclease/phosphatase" evidence="1">
    <location>
        <begin position="7"/>
        <end position="243"/>
    </location>
</feature>
<comment type="caution">
    <text evidence="2">The sequence shown here is derived from an EMBL/GenBank/DDBJ whole genome shotgun (WGS) entry which is preliminary data.</text>
</comment>
<dbReference type="PANTHER" id="PTHR14859">
    <property type="entry name" value="CALCOFLUOR WHITE HYPERSENSITIVE PROTEIN PRECURSOR"/>
    <property type="match status" value="1"/>
</dbReference>
<organism evidence="2 3">
    <name type="scientific">Candidatus Beckwithbacteria bacterium RBG_13_42_9</name>
    <dbReference type="NCBI Taxonomy" id="1797457"/>
    <lineage>
        <taxon>Bacteria</taxon>
        <taxon>Candidatus Beckwithiibacteriota</taxon>
    </lineage>
</organism>
<evidence type="ECO:0000313" key="3">
    <source>
        <dbReference type="Proteomes" id="UP000177006"/>
    </source>
</evidence>
<dbReference type="AlphaFoldDB" id="A0A1F5E9E2"/>